<dbReference type="eggNOG" id="COG2319">
    <property type="taxonomic scope" value="Bacteria"/>
</dbReference>
<keyword evidence="1 3" id="KW-0853">WD repeat</keyword>
<organism evidence="4 5">
    <name type="scientific">Chamaesiphon minutus (strain ATCC 27169 / PCC 6605)</name>
    <dbReference type="NCBI Taxonomy" id="1173020"/>
    <lineage>
        <taxon>Bacteria</taxon>
        <taxon>Bacillati</taxon>
        <taxon>Cyanobacteriota</taxon>
        <taxon>Cyanophyceae</taxon>
        <taxon>Gomontiellales</taxon>
        <taxon>Chamaesiphonaceae</taxon>
        <taxon>Chamaesiphon</taxon>
    </lineage>
</organism>
<dbReference type="Proteomes" id="UP000010366">
    <property type="component" value="Chromosome"/>
</dbReference>
<dbReference type="PANTHER" id="PTHR19848">
    <property type="entry name" value="WD40 REPEAT PROTEIN"/>
    <property type="match status" value="1"/>
</dbReference>
<evidence type="ECO:0000256" key="3">
    <source>
        <dbReference type="PROSITE-ProRule" id="PRU00221"/>
    </source>
</evidence>
<dbReference type="SUPFAM" id="SSF52540">
    <property type="entry name" value="P-loop containing nucleoside triphosphate hydrolases"/>
    <property type="match status" value="1"/>
</dbReference>
<dbReference type="Pfam" id="PF00400">
    <property type="entry name" value="WD40"/>
    <property type="match status" value="7"/>
</dbReference>
<dbReference type="EMBL" id="CP003600">
    <property type="protein sequence ID" value="AFY93127.1"/>
    <property type="molecule type" value="Genomic_DNA"/>
</dbReference>
<dbReference type="SUPFAM" id="SSF101908">
    <property type="entry name" value="Putative isomerase YbhE"/>
    <property type="match status" value="1"/>
</dbReference>
<proteinExistence type="predicted"/>
<dbReference type="HOGENOM" id="CLU_005071_2_0_3"/>
<dbReference type="InterPro" id="IPR001680">
    <property type="entry name" value="WD40_rpt"/>
</dbReference>
<dbReference type="Gene3D" id="2.160.20.80">
    <property type="entry name" value="E3 ubiquitin-protein ligase SopA"/>
    <property type="match status" value="1"/>
</dbReference>
<dbReference type="PROSITE" id="PS50294">
    <property type="entry name" value="WD_REPEATS_REGION"/>
    <property type="match status" value="3"/>
</dbReference>
<keyword evidence="2" id="KW-0677">Repeat</keyword>
<dbReference type="eggNOG" id="COG1672">
    <property type="taxonomic scope" value="Bacteria"/>
</dbReference>
<feature type="repeat" description="WD" evidence="3">
    <location>
        <begin position="945"/>
        <end position="987"/>
    </location>
</feature>
<dbReference type="PANTHER" id="PTHR19848:SF8">
    <property type="entry name" value="F-BOX AND WD REPEAT DOMAIN CONTAINING 7"/>
    <property type="match status" value="1"/>
</dbReference>
<dbReference type="SMART" id="SM00320">
    <property type="entry name" value="WD40"/>
    <property type="match status" value="12"/>
</dbReference>
<dbReference type="Gene3D" id="3.40.50.300">
    <property type="entry name" value="P-loop containing nucleotide triphosphate hydrolases"/>
    <property type="match status" value="1"/>
</dbReference>
<dbReference type="InterPro" id="IPR020472">
    <property type="entry name" value="WD40_PAC1"/>
</dbReference>
<reference evidence="4 5" key="1">
    <citation type="submission" date="2012-05" db="EMBL/GenBank/DDBJ databases">
        <title>Finished chromosome of genome of Chamaesiphon sp. PCC 6605.</title>
        <authorList>
            <consortium name="US DOE Joint Genome Institute"/>
            <person name="Gugger M."/>
            <person name="Coursin T."/>
            <person name="Rippka R."/>
            <person name="Tandeau De Marsac N."/>
            <person name="Huntemann M."/>
            <person name="Wei C.-L."/>
            <person name="Han J."/>
            <person name="Detter J.C."/>
            <person name="Han C."/>
            <person name="Tapia R."/>
            <person name="Chen A."/>
            <person name="Kyrpides N."/>
            <person name="Mavromatis K."/>
            <person name="Markowitz V."/>
            <person name="Szeto E."/>
            <person name="Ivanova N."/>
            <person name="Pagani I."/>
            <person name="Pati A."/>
            <person name="Goodwin L."/>
            <person name="Nordberg H.P."/>
            <person name="Cantor M.N."/>
            <person name="Hua S.X."/>
            <person name="Woyke T."/>
            <person name="Kerfeld C.A."/>
        </authorList>
    </citation>
    <scope>NUCLEOTIDE SEQUENCE [LARGE SCALE GENOMIC DNA]</scope>
    <source>
        <strain evidence="5">ATCC 27169 / PCC 6605</strain>
    </source>
</reference>
<dbReference type="PROSITE" id="PS00678">
    <property type="entry name" value="WD_REPEATS_1"/>
    <property type="match status" value="3"/>
</dbReference>
<feature type="repeat" description="WD" evidence="3">
    <location>
        <begin position="1163"/>
        <end position="1204"/>
    </location>
</feature>
<dbReference type="KEGG" id="cmp:Cha6605_2028"/>
<dbReference type="InterPro" id="IPR001646">
    <property type="entry name" value="5peptide_repeat"/>
</dbReference>
<evidence type="ECO:0000256" key="1">
    <source>
        <dbReference type="ARBA" id="ARBA00022574"/>
    </source>
</evidence>
<dbReference type="InterPro" id="IPR027417">
    <property type="entry name" value="P-loop_NTPase"/>
</dbReference>
<dbReference type="InterPro" id="IPR015943">
    <property type="entry name" value="WD40/YVTN_repeat-like_dom_sf"/>
</dbReference>
<accession>K9UDD6</accession>
<keyword evidence="5" id="KW-1185">Reference proteome</keyword>
<dbReference type="InterPro" id="IPR019775">
    <property type="entry name" value="WD40_repeat_CS"/>
</dbReference>
<dbReference type="STRING" id="1173020.Cha6605_2028"/>
<dbReference type="CDD" id="cd00200">
    <property type="entry name" value="WD40"/>
    <property type="match status" value="1"/>
</dbReference>
<dbReference type="InterPro" id="IPR036322">
    <property type="entry name" value="WD40_repeat_dom_sf"/>
</dbReference>
<sequence>MNKTASWNKDAIELRIYTSDFNLFLIDWARGEYKIKSNVLDELLDLNETIALLKIFPKVNDNEPYKKACIGFCSERALKIHVDRIRIKCCIPDSKEQRNKYKQELLTLLSNEYLKIIVSSSSYLSHKNKNQISSVETQNKSKKTDIRELGINSKDIFFGRAEQIDQLKNSVQGNTCKLIVLSGMGGIGKTALANQICESSDSKYIICRSLREMPPAIDVLSNFFDFLSDKNEGMDNLSLELIVDKIIFYISESPCLLILDNMESIMDIGEGLGEFQESYKEYQYFIDRVVTSNHNSCLLVTSRECPNIVENLDRSTYLNIALTGLDRDSAVHFVKSKGLQDSEDVIEKLVKACSYHPLILKLACGFIPGIYTNIQQLLDNQTINFSDSNEILEQHFERLSSVESTIIYWLAIARDFIPDDKLSEFIYPEERHSNIRSGLLKLNDRSLIKKDNLLPRWTLENVIMEFATEKLVRLLMADILRTIELIASNNLDNFDDLGIFNKFPLFQATASEYIKKIQIRLILQRIKGSCFKYGYHTLESWAKSIIQAQRINITNRGYAVGNVVNILIQEKQKIENSIDLSGLNIKEVDFSSADLQKVNMSNSYLDRCTFKESIFPLTSVTFIDNIKNPLLITGDDAGVISVWDINDKARICKSREHNHGVNSIIPIYSNSSDESCICHLITTGNEGKVKLWMITTQDNNLALSSIKTISNIENTEIHSSAVSNDSKLLAIGFATGLLEVWSIQDFQDINCIFRENVNSGVSLSALAFDNSSDLLLISRNDKEIKILNLVDRQCHSSDFTGEIYSCLKFDRENRLIATSTKGSLSIAAIQDKSLTILHHQPNVTRNKVPLENLNIYYDAGGALYIFASSSIGQDTTSKMYTFKIEGEDNNSLSINQINSFNAERSTINALCISSEMKLLSSVRRDCVVQLWDINDVENSKCIHSIYGYSGYINRVVFDPNNNNYILSSSNENDIRRWRVDSDEPYFDESESISGHLREVIPIIFSNDGEFFASGSDDNDVIFRKASNFTSIRKLTGHNNRVCSIAFATHQKILATGSYDRSFKIWSLESLECIETKTEQKARIYALAFNPHSKYNHLASGGSNGTICIWDSNSFVRIHLMEGSSFITGLSFSNDGKLLVSGHGDSRYIRLWNIENNYELIREFKAHDGIVYSVVFNHDSSILATGGGDALIKLWDVRDKDNIKPIGKPLEGHSSWVHSVAFNATGTRLISGSGDNTIVLWNIENLEQPFLIKSQRAYSPYDGLNIRDVRNLRGTQRENLKNLGAVES</sequence>
<feature type="repeat" description="WD" evidence="3">
    <location>
        <begin position="1209"/>
        <end position="1244"/>
    </location>
</feature>
<evidence type="ECO:0000313" key="5">
    <source>
        <dbReference type="Proteomes" id="UP000010366"/>
    </source>
</evidence>
<name>K9UDD6_CHAP6</name>
<dbReference type="SUPFAM" id="SSF141571">
    <property type="entry name" value="Pentapeptide repeat-like"/>
    <property type="match status" value="1"/>
</dbReference>
<dbReference type="Pfam" id="PF00805">
    <property type="entry name" value="Pentapeptide"/>
    <property type="match status" value="1"/>
</dbReference>
<evidence type="ECO:0000256" key="2">
    <source>
        <dbReference type="ARBA" id="ARBA00022737"/>
    </source>
</evidence>
<dbReference type="PROSITE" id="PS50082">
    <property type="entry name" value="WD_REPEATS_2"/>
    <property type="match status" value="5"/>
</dbReference>
<dbReference type="PRINTS" id="PR00320">
    <property type="entry name" value="GPROTEINBRPT"/>
</dbReference>
<protein>
    <submittedName>
        <fullName evidence="4">WD40 repeat-containing protein</fullName>
    </submittedName>
</protein>
<dbReference type="GO" id="GO:0043531">
    <property type="term" value="F:ADP binding"/>
    <property type="evidence" value="ECO:0007669"/>
    <property type="project" value="InterPro"/>
</dbReference>
<feature type="repeat" description="WD" evidence="3">
    <location>
        <begin position="1034"/>
        <end position="1075"/>
    </location>
</feature>
<gene>
    <name evidence="4" type="ORF">Cha6605_2028</name>
</gene>
<dbReference type="SUPFAM" id="SSF50978">
    <property type="entry name" value="WD40 repeat-like"/>
    <property type="match status" value="1"/>
</dbReference>
<dbReference type="Gene3D" id="2.130.10.10">
    <property type="entry name" value="YVTN repeat-like/Quinoprotein amine dehydrogenase"/>
    <property type="match status" value="4"/>
</dbReference>
<dbReference type="OrthoDB" id="434800at2"/>
<feature type="repeat" description="WD" evidence="3">
    <location>
        <begin position="1076"/>
        <end position="1110"/>
    </location>
</feature>
<evidence type="ECO:0000313" key="4">
    <source>
        <dbReference type="EMBL" id="AFY93127.1"/>
    </source>
</evidence>
<dbReference type="RefSeq" id="WP_015159291.1">
    <property type="nucleotide sequence ID" value="NC_019697.1"/>
</dbReference>